<dbReference type="SMART" id="SM01005">
    <property type="entry name" value="Ala_racemase_C"/>
    <property type="match status" value="1"/>
</dbReference>
<dbReference type="RefSeq" id="WP_350350359.1">
    <property type="nucleotide sequence ID" value="NZ_CP158357.1"/>
</dbReference>
<evidence type="ECO:0000256" key="4">
    <source>
        <dbReference type="HAMAP-Rule" id="MF_01201"/>
    </source>
</evidence>
<dbReference type="InterPro" id="IPR001608">
    <property type="entry name" value="Ala_racemase_N"/>
</dbReference>
<keyword evidence="3 4" id="KW-0413">Isomerase</keyword>
<dbReference type="InterPro" id="IPR009006">
    <property type="entry name" value="Ala_racemase/Decarboxylase_C"/>
</dbReference>
<keyword evidence="2 4" id="KW-0663">Pyridoxal phosphate</keyword>
<feature type="binding site" evidence="4 6">
    <location>
        <position position="142"/>
    </location>
    <ligand>
        <name>substrate</name>
    </ligand>
</feature>
<dbReference type="PROSITE" id="PS00395">
    <property type="entry name" value="ALANINE_RACEMASE"/>
    <property type="match status" value="1"/>
</dbReference>
<dbReference type="InterPro" id="IPR029066">
    <property type="entry name" value="PLP-binding_barrel"/>
</dbReference>
<gene>
    <name evidence="8" type="primary">alr</name>
    <name evidence="8" type="ORF">ABS642_12700</name>
</gene>
<dbReference type="SUPFAM" id="SSF51419">
    <property type="entry name" value="PLP-binding barrel"/>
    <property type="match status" value="1"/>
</dbReference>
<dbReference type="GO" id="GO:0030170">
    <property type="term" value="F:pyridoxal phosphate binding"/>
    <property type="evidence" value="ECO:0007669"/>
    <property type="project" value="UniProtKB-UniRule"/>
</dbReference>
<dbReference type="SUPFAM" id="SSF50621">
    <property type="entry name" value="Alanine racemase C-terminal domain-like"/>
    <property type="match status" value="1"/>
</dbReference>
<name>A0AAU7VTX5_9MICO</name>
<comment type="catalytic activity">
    <reaction evidence="4">
        <text>L-alanine = D-alanine</text>
        <dbReference type="Rhea" id="RHEA:20249"/>
        <dbReference type="ChEBI" id="CHEBI:57416"/>
        <dbReference type="ChEBI" id="CHEBI:57972"/>
        <dbReference type="EC" id="5.1.1.1"/>
    </reaction>
</comment>
<dbReference type="GO" id="GO:0030632">
    <property type="term" value="P:D-alanine biosynthetic process"/>
    <property type="evidence" value="ECO:0007669"/>
    <property type="project" value="UniProtKB-UniRule"/>
</dbReference>
<dbReference type="NCBIfam" id="TIGR00492">
    <property type="entry name" value="alr"/>
    <property type="match status" value="1"/>
</dbReference>
<dbReference type="GO" id="GO:0008784">
    <property type="term" value="F:alanine racemase activity"/>
    <property type="evidence" value="ECO:0007669"/>
    <property type="project" value="UniProtKB-UniRule"/>
</dbReference>
<proteinExistence type="inferred from homology"/>
<feature type="active site" description="Proton acceptor; specific for L-alanine" evidence="4">
    <location>
        <position position="268"/>
    </location>
</feature>
<feature type="modified residue" description="N6-(pyridoxal phosphate)lysine" evidence="4 5">
    <location>
        <position position="47"/>
    </location>
</feature>
<comment type="pathway">
    <text evidence="4">Amino-acid biosynthesis; D-alanine biosynthesis; D-alanine from L-alanine: step 1/1.</text>
</comment>
<reference evidence="8" key="1">
    <citation type="submission" date="2024-06" db="EMBL/GenBank/DDBJ databases">
        <title>Draft genome sequence of Microbacterium sp. strain A8/3-1, isolated from Oxytropis tragacanthoides Fisch. ex DC. Root nodules in the Altai region of Russia.</title>
        <authorList>
            <person name="Sazanova A."/>
            <person name="Guro P."/>
            <person name="Kuznetsova I."/>
            <person name="Belimov A."/>
            <person name="Safronova V."/>
        </authorList>
    </citation>
    <scope>NUCLEOTIDE SEQUENCE</scope>
    <source>
        <strain evidence="8">A8/3-1</strain>
    </source>
</reference>
<evidence type="ECO:0000256" key="3">
    <source>
        <dbReference type="ARBA" id="ARBA00023235"/>
    </source>
</evidence>
<dbReference type="EC" id="5.1.1.1" evidence="4"/>
<dbReference type="InterPro" id="IPR011079">
    <property type="entry name" value="Ala_racemase_C"/>
</dbReference>
<dbReference type="EMBL" id="CP158357">
    <property type="protein sequence ID" value="XBX76769.1"/>
    <property type="molecule type" value="Genomic_DNA"/>
</dbReference>
<sequence>MTALLAAERTALSLLPAPLLRTLPAAVAENVRRVRVGTDARIMAVVKADGYGHGAVAVARAAVGAGAEWLGVTDVAEAVALREAGLTAPILSWLNPAGVDAVEAAAHGVDIAVGSVEELRRLVVDADSPLRVHLHLDTGMSREGCPLDDWPELLRVARQGRGRVEVVGVMGHLPCADEGDPRANEAAVLRMRQARDAVLRAGFGPLLVHLAATAGALTDPATHFDLVRIGAGLVGIDPSESIALTGASRFTASVVHSSSVPAGTPIGYGGTHLTTRPTCLSVIGVGYADGIPRELGEGASVEIGGARHPLVGRVSMDQIVVDTGDALFPRGTTATVFGPEGGAVPSVQEWARWAGTIPHTIVTGIGARVQRSIA</sequence>
<protein>
    <recommendedName>
        <fullName evidence="4">Alanine racemase</fullName>
        <ecNumber evidence="4">5.1.1.1</ecNumber>
    </recommendedName>
</protein>
<dbReference type="GO" id="GO:0009252">
    <property type="term" value="P:peptidoglycan biosynthetic process"/>
    <property type="evidence" value="ECO:0007669"/>
    <property type="project" value="TreeGrafter"/>
</dbReference>
<dbReference type="Pfam" id="PF01168">
    <property type="entry name" value="Ala_racemase_N"/>
    <property type="match status" value="1"/>
</dbReference>
<evidence type="ECO:0000313" key="8">
    <source>
        <dbReference type="EMBL" id="XBX76769.1"/>
    </source>
</evidence>
<dbReference type="PRINTS" id="PR00992">
    <property type="entry name" value="ALARACEMASE"/>
</dbReference>
<feature type="domain" description="Alanine racemase C-terminal" evidence="7">
    <location>
        <begin position="247"/>
        <end position="374"/>
    </location>
</feature>
<dbReference type="InterPro" id="IPR000821">
    <property type="entry name" value="Ala_racemase"/>
</dbReference>
<dbReference type="CDD" id="cd00430">
    <property type="entry name" value="PLPDE_III_AR"/>
    <property type="match status" value="1"/>
</dbReference>
<dbReference type="HAMAP" id="MF_01201">
    <property type="entry name" value="Ala_racemase"/>
    <property type="match status" value="1"/>
</dbReference>
<dbReference type="AlphaFoldDB" id="A0AAU7VTX5"/>
<dbReference type="Pfam" id="PF00842">
    <property type="entry name" value="Ala_racemase_C"/>
    <property type="match status" value="1"/>
</dbReference>
<dbReference type="PANTHER" id="PTHR30511">
    <property type="entry name" value="ALANINE RACEMASE"/>
    <property type="match status" value="1"/>
</dbReference>
<dbReference type="Gene3D" id="2.40.37.10">
    <property type="entry name" value="Lyase, Ornithine Decarboxylase, Chain A, domain 1"/>
    <property type="match status" value="1"/>
</dbReference>
<dbReference type="Gene3D" id="3.20.20.10">
    <property type="entry name" value="Alanine racemase"/>
    <property type="match status" value="1"/>
</dbReference>
<dbReference type="InterPro" id="IPR020622">
    <property type="entry name" value="Ala_racemase_pyridoxalP-BS"/>
</dbReference>
<comment type="similarity">
    <text evidence="4">Belongs to the alanine racemase family.</text>
</comment>
<feature type="active site" description="Proton acceptor; specific for D-alanine" evidence="4">
    <location>
        <position position="47"/>
    </location>
</feature>
<organism evidence="8">
    <name type="scientific">Microbacterium sp. A8/3-1</name>
    <dbReference type="NCBI Taxonomy" id="3160749"/>
    <lineage>
        <taxon>Bacteria</taxon>
        <taxon>Bacillati</taxon>
        <taxon>Actinomycetota</taxon>
        <taxon>Actinomycetes</taxon>
        <taxon>Micrococcales</taxon>
        <taxon>Microbacteriaceae</taxon>
        <taxon>Microbacterium</taxon>
    </lineage>
</organism>
<comment type="cofactor">
    <cofactor evidence="1 4 5">
        <name>pyridoxal 5'-phosphate</name>
        <dbReference type="ChEBI" id="CHEBI:597326"/>
    </cofactor>
</comment>
<accession>A0AAU7VTX5</accession>
<comment type="function">
    <text evidence="4">Catalyzes the interconversion of L-alanine and D-alanine. May also act on other amino acids.</text>
</comment>
<evidence type="ECO:0000256" key="6">
    <source>
        <dbReference type="PIRSR" id="PIRSR600821-52"/>
    </source>
</evidence>
<dbReference type="PANTHER" id="PTHR30511:SF0">
    <property type="entry name" value="ALANINE RACEMASE, CATABOLIC-RELATED"/>
    <property type="match status" value="1"/>
</dbReference>
<evidence type="ECO:0000256" key="5">
    <source>
        <dbReference type="PIRSR" id="PIRSR600821-50"/>
    </source>
</evidence>
<feature type="binding site" evidence="4 6">
    <location>
        <position position="316"/>
    </location>
    <ligand>
        <name>substrate</name>
    </ligand>
</feature>
<evidence type="ECO:0000256" key="2">
    <source>
        <dbReference type="ARBA" id="ARBA00022898"/>
    </source>
</evidence>
<dbReference type="GO" id="GO:0005829">
    <property type="term" value="C:cytosol"/>
    <property type="evidence" value="ECO:0007669"/>
    <property type="project" value="TreeGrafter"/>
</dbReference>
<evidence type="ECO:0000259" key="7">
    <source>
        <dbReference type="SMART" id="SM01005"/>
    </source>
</evidence>
<evidence type="ECO:0000256" key="1">
    <source>
        <dbReference type="ARBA" id="ARBA00001933"/>
    </source>
</evidence>